<accession>A0A751XDY5</accession>
<dbReference type="AlphaFoldDB" id="A0A751XDY5"/>
<name>A0A751XDY5_SALET</name>
<reference evidence="2" key="2">
    <citation type="submission" date="2018-07" db="EMBL/GenBank/DDBJ databases">
        <authorList>
            <consortium name="NCBI Pathogen Detection Project"/>
        </authorList>
    </citation>
    <scope>NUCLEOTIDE SEQUENCE</scope>
    <source>
        <strain evidence="2">Salmonella enterica</strain>
    </source>
</reference>
<feature type="domain" description="TIR" evidence="1">
    <location>
        <begin position="1"/>
        <end position="152"/>
    </location>
</feature>
<protein>
    <submittedName>
        <fullName evidence="2">Toll/interleukin-1 receptor domain-containing protein</fullName>
    </submittedName>
</protein>
<dbReference type="GO" id="GO:0007165">
    <property type="term" value="P:signal transduction"/>
    <property type="evidence" value="ECO:0007669"/>
    <property type="project" value="InterPro"/>
</dbReference>
<comment type="caution">
    <text evidence="2">The sequence shown here is derived from an EMBL/GenBank/DDBJ whole genome shotgun (WGS) entry which is preliminary data.</text>
</comment>
<dbReference type="Gene3D" id="3.40.50.10140">
    <property type="entry name" value="Toll/interleukin-1 receptor homology (TIR) domain"/>
    <property type="match status" value="1"/>
</dbReference>
<evidence type="ECO:0000259" key="1">
    <source>
        <dbReference type="PROSITE" id="PS50104"/>
    </source>
</evidence>
<dbReference type="InterPro" id="IPR000157">
    <property type="entry name" value="TIR_dom"/>
</dbReference>
<organism evidence="2">
    <name type="scientific">Salmonella enterica subsp. enterica serovar Napoli</name>
    <dbReference type="NCBI Taxonomy" id="1151001"/>
    <lineage>
        <taxon>Bacteria</taxon>
        <taxon>Pseudomonadati</taxon>
        <taxon>Pseudomonadota</taxon>
        <taxon>Gammaproteobacteria</taxon>
        <taxon>Enterobacterales</taxon>
        <taxon>Enterobacteriaceae</taxon>
        <taxon>Salmonella</taxon>
    </lineage>
</organism>
<dbReference type="PROSITE" id="PS50104">
    <property type="entry name" value="TIR"/>
    <property type="match status" value="1"/>
</dbReference>
<gene>
    <name evidence="2" type="ORF">G9X08_001581</name>
</gene>
<dbReference type="SUPFAM" id="SSF52200">
    <property type="entry name" value="Toll/Interleukin receptor TIR domain"/>
    <property type="match status" value="1"/>
</dbReference>
<evidence type="ECO:0000313" key="2">
    <source>
        <dbReference type="EMBL" id="HAF7184145.1"/>
    </source>
</evidence>
<dbReference type="InterPro" id="IPR035897">
    <property type="entry name" value="Toll_tir_struct_dom_sf"/>
</dbReference>
<dbReference type="EMBL" id="DAAWBK010000036">
    <property type="protein sequence ID" value="HAF7184145.1"/>
    <property type="molecule type" value="Genomic_DNA"/>
</dbReference>
<reference evidence="2" key="1">
    <citation type="journal article" date="2018" name="Genome Biol.">
        <title>SKESA: strategic k-mer extension for scrupulous assemblies.</title>
        <authorList>
            <person name="Souvorov A."/>
            <person name="Agarwala R."/>
            <person name="Lipman D.J."/>
        </authorList>
    </citation>
    <scope>NUCLEOTIDE SEQUENCE</scope>
    <source>
        <strain evidence="2">Salmonella enterica</strain>
    </source>
</reference>
<dbReference type="Pfam" id="PF13676">
    <property type="entry name" value="TIR_2"/>
    <property type="match status" value="1"/>
</dbReference>
<proteinExistence type="predicted"/>
<dbReference type="SMART" id="SM00255">
    <property type="entry name" value="TIR"/>
    <property type="match status" value="1"/>
</dbReference>
<keyword evidence="2" id="KW-0675">Receptor</keyword>
<sequence length="238" mass="27454">MSISVFLSHNHNDKPFVRKLARDLENHGVRYWLDEAEMKIGDSLIQKIREGIDGVDYFAVVLSPDSMNAPWVVNELDVAMNYQISGKKIKVLPIMLKECEPPGFLIGKLYADFKNEDNYIEAFKRLIQSIGVVFNKNVMSNEKIFDNLGTALDKASHANIPMMCKPFHRPFQYMGMQVPQAEKIFERKGNEVGNIIVEGDDCRMYLEAEGNFISYIEVDFKKTIPHYRNQEFDSEIFL</sequence>